<sequence length="120" mass="13529">MAPRLQPSRRRALEATPPETDMPGSTHTMNGKAKKPYLRVPPTAYLDEKYTAMPKRRKTSFPPPPANETFLEKTSTPAPRQRCAKCFATFTCAEELQTHLQRQNCSTLFGFDSDDEDGHS</sequence>
<evidence type="ECO:0000256" key="1">
    <source>
        <dbReference type="SAM" id="MobiDB-lite"/>
    </source>
</evidence>
<dbReference type="EMBL" id="WKFB01000068">
    <property type="protein sequence ID" value="KAF6737218.1"/>
    <property type="molecule type" value="Genomic_DNA"/>
</dbReference>
<accession>A0A834FN81</accession>
<evidence type="ECO:0000313" key="3">
    <source>
        <dbReference type="Proteomes" id="UP000646548"/>
    </source>
</evidence>
<gene>
    <name evidence="2" type="ORF">FQA47_022143</name>
</gene>
<dbReference type="Proteomes" id="UP000646548">
    <property type="component" value="Unassembled WGS sequence"/>
</dbReference>
<name>A0A834FN81_ORYME</name>
<organism evidence="2 3">
    <name type="scientific">Oryzias melastigma</name>
    <name type="common">Marine medaka</name>
    <dbReference type="NCBI Taxonomy" id="30732"/>
    <lineage>
        <taxon>Eukaryota</taxon>
        <taxon>Metazoa</taxon>
        <taxon>Chordata</taxon>
        <taxon>Craniata</taxon>
        <taxon>Vertebrata</taxon>
        <taxon>Euteleostomi</taxon>
        <taxon>Actinopterygii</taxon>
        <taxon>Neopterygii</taxon>
        <taxon>Teleostei</taxon>
        <taxon>Neoteleostei</taxon>
        <taxon>Acanthomorphata</taxon>
        <taxon>Ovalentaria</taxon>
        <taxon>Atherinomorphae</taxon>
        <taxon>Beloniformes</taxon>
        <taxon>Adrianichthyidae</taxon>
        <taxon>Oryziinae</taxon>
        <taxon>Oryzias</taxon>
    </lineage>
</organism>
<comment type="caution">
    <text evidence="2">The sequence shown here is derived from an EMBL/GenBank/DDBJ whole genome shotgun (WGS) entry which is preliminary data.</text>
</comment>
<proteinExistence type="predicted"/>
<evidence type="ECO:0000313" key="2">
    <source>
        <dbReference type="EMBL" id="KAF6737218.1"/>
    </source>
</evidence>
<protein>
    <submittedName>
        <fullName evidence="2">Zinc finger protein 654</fullName>
    </submittedName>
</protein>
<reference evidence="2" key="1">
    <citation type="journal article" name="BMC Genomics">
        <title>Long-read sequencing and de novo genome assembly of marine medaka (Oryzias melastigma).</title>
        <authorList>
            <person name="Liang P."/>
            <person name="Saqib H.S.A."/>
            <person name="Ni X."/>
            <person name="Shen Y."/>
        </authorList>
    </citation>
    <scope>NUCLEOTIDE SEQUENCE</scope>
    <source>
        <strain evidence="2">Bigg-433</strain>
    </source>
</reference>
<feature type="region of interest" description="Disordered" evidence="1">
    <location>
        <begin position="1"/>
        <end position="75"/>
    </location>
</feature>
<dbReference type="AlphaFoldDB" id="A0A834FN81"/>